<protein>
    <submittedName>
        <fullName evidence="1">Uncharacterized protein</fullName>
    </submittedName>
</protein>
<gene>
    <name evidence="1" type="ORF">MILVUS5_LOCUS18810</name>
</gene>
<evidence type="ECO:0000313" key="2">
    <source>
        <dbReference type="Proteomes" id="UP001177021"/>
    </source>
</evidence>
<dbReference type="Proteomes" id="UP001177021">
    <property type="component" value="Unassembled WGS sequence"/>
</dbReference>
<proteinExistence type="predicted"/>
<keyword evidence="2" id="KW-1185">Reference proteome</keyword>
<name>A0ACB0K3L5_TRIPR</name>
<comment type="caution">
    <text evidence="1">The sequence shown here is derived from an EMBL/GenBank/DDBJ whole genome shotgun (WGS) entry which is preliminary data.</text>
</comment>
<reference evidence="1" key="1">
    <citation type="submission" date="2023-10" db="EMBL/GenBank/DDBJ databases">
        <authorList>
            <person name="Rodriguez Cubillos JULIANA M."/>
            <person name="De Vega J."/>
        </authorList>
    </citation>
    <scope>NUCLEOTIDE SEQUENCE</scope>
</reference>
<organism evidence="1 2">
    <name type="scientific">Trifolium pratense</name>
    <name type="common">Red clover</name>
    <dbReference type="NCBI Taxonomy" id="57577"/>
    <lineage>
        <taxon>Eukaryota</taxon>
        <taxon>Viridiplantae</taxon>
        <taxon>Streptophyta</taxon>
        <taxon>Embryophyta</taxon>
        <taxon>Tracheophyta</taxon>
        <taxon>Spermatophyta</taxon>
        <taxon>Magnoliopsida</taxon>
        <taxon>eudicotyledons</taxon>
        <taxon>Gunneridae</taxon>
        <taxon>Pentapetalae</taxon>
        <taxon>rosids</taxon>
        <taxon>fabids</taxon>
        <taxon>Fabales</taxon>
        <taxon>Fabaceae</taxon>
        <taxon>Papilionoideae</taxon>
        <taxon>50 kb inversion clade</taxon>
        <taxon>NPAAA clade</taxon>
        <taxon>Hologalegina</taxon>
        <taxon>IRL clade</taxon>
        <taxon>Trifolieae</taxon>
        <taxon>Trifolium</taxon>
    </lineage>
</organism>
<evidence type="ECO:0000313" key="1">
    <source>
        <dbReference type="EMBL" id="CAJ2651126.1"/>
    </source>
</evidence>
<sequence length="685" mass="75296">MSNSTKSSPTKSDATPSLQKVVIDAVPLTTIPSISPTMRRKSVAKKEKSSRTSINPSSPSSSIKKTKKKSKKSRTESRRSFTMSELHVDPLPSKDVPTPVVDTTEDDVDTSGKNSLNQNSDIPNSVENLGLEDPAISEKLGKTVPNPSTVVDANIGASTETNEAVADESLQKTAPETHVAPNVATHGAAPNVVPDVPTSLAQENLVDYSESDESPPPKDTNKEAVSDKVVNEAPEVIIVNENETTVSEKAVPTNSEASVARRTRSRVNKGVETASTPVQTPKPSKAGKATGKKPVYGPPKPVSKVIPRSETKKRKAPPTSDSDFEPETDVAASGSTSRKSIGRKKVPQTVPYAPLDNVSFHLENGSARWKFVYHRRLALERNLKNDILECPSLVEALEYAGLMKTVVGLDKCYDRLVKEFLINVASDCNDPASPEYRQVFVRGKCVKFSPIVINQYLQRSSDEVAPLKATDNEICKVLTGGKIKVWPSKAKLSATSLSPFYAVLNRIAAHNWVPTTHSGYNPEGAIKWLDEVEIIFEAMGCSEENKTTLGTYALREEAIVWWRNVRLRIGVDGVAIVWETFKREFLRKYFPADVKNKKVIEFMELKQGNLSVAEYSAKFEALCVFSPHYNTVEAEEDKCVKFESELRPDIKLLIGFSEIRDFPTLMTKARISTLEVLGLTKNLLL</sequence>
<dbReference type="EMBL" id="CASHSV030000110">
    <property type="protein sequence ID" value="CAJ2651126.1"/>
    <property type="molecule type" value="Genomic_DNA"/>
</dbReference>
<accession>A0ACB0K3L5</accession>